<protein>
    <submittedName>
        <fullName evidence="7">Pitrilysin family protein</fullName>
    </submittedName>
</protein>
<dbReference type="RefSeq" id="WP_208393703.1">
    <property type="nucleotide sequence ID" value="NZ_BAAADD010000001.1"/>
</dbReference>
<evidence type="ECO:0000256" key="4">
    <source>
        <dbReference type="RuleBase" id="RU004447"/>
    </source>
</evidence>
<evidence type="ECO:0000256" key="1">
    <source>
        <dbReference type="ARBA" id="ARBA00001947"/>
    </source>
</evidence>
<reference evidence="8" key="1">
    <citation type="journal article" date="2019" name="Int. J. Syst. Evol. Microbiol.">
        <title>The Global Catalogue of Microorganisms (GCM) 10K type strain sequencing project: providing services to taxonomists for standard genome sequencing and annotation.</title>
        <authorList>
            <consortium name="The Broad Institute Genomics Platform"/>
            <consortium name="The Broad Institute Genome Sequencing Center for Infectious Disease"/>
            <person name="Wu L."/>
            <person name="Ma J."/>
        </authorList>
    </citation>
    <scope>NUCLEOTIDE SEQUENCE [LARGE SCALE GENOMIC DNA]</scope>
    <source>
        <strain evidence="8">JCM 15089</strain>
    </source>
</reference>
<dbReference type="Gene3D" id="3.30.830.10">
    <property type="entry name" value="Metalloenzyme, LuxS/M16 peptidase-like"/>
    <property type="match status" value="2"/>
</dbReference>
<accession>A0ABP3P3F6</accession>
<comment type="caution">
    <text evidence="7">The sequence shown here is derived from an EMBL/GenBank/DDBJ whole genome shotgun (WGS) entry which is preliminary data.</text>
</comment>
<name>A0ABP3P3F6_9PROT</name>
<dbReference type="Pfam" id="PF00675">
    <property type="entry name" value="Peptidase_M16"/>
    <property type="match status" value="1"/>
</dbReference>
<dbReference type="Proteomes" id="UP001499951">
    <property type="component" value="Unassembled WGS sequence"/>
</dbReference>
<gene>
    <name evidence="7" type="ORF">GCM10008942_04890</name>
</gene>
<dbReference type="InterPro" id="IPR011249">
    <property type="entry name" value="Metalloenz_LuxS/M16"/>
</dbReference>
<evidence type="ECO:0000313" key="7">
    <source>
        <dbReference type="EMBL" id="GAA0559425.1"/>
    </source>
</evidence>
<dbReference type="SUPFAM" id="SSF63411">
    <property type="entry name" value="LuxS/MPP-like metallohydrolase"/>
    <property type="match status" value="2"/>
</dbReference>
<keyword evidence="3" id="KW-0378">Hydrolase</keyword>
<dbReference type="InterPro" id="IPR001431">
    <property type="entry name" value="Pept_M16_Zn_BS"/>
</dbReference>
<comment type="similarity">
    <text evidence="2 4">Belongs to the peptidase M16 family.</text>
</comment>
<dbReference type="EMBL" id="BAAADD010000001">
    <property type="protein sequence ID" value="GAA0559425.1"/>
    <property type="molecule type" value="Genomic_DNA"/>
</dbReference>
<feature type="domain" description="Peptidase M16 C-terminal" evidence="6">
    <location>
        <begin position="149"/>
        <end position="319"/>
    </location>
</feature>
<dbReference type="PANTHER" id="PTHR11851:SF49">
    <property type="entry name" value="MITOCHONDRIAL-PROCESSING PEPTIDASE SUBUNIT ALPHA"/>
    <property type="match status" value="1"/>
</dbReference>
<keyword evidence="3" id="KW-0482">Metalloprotease</keyword>
<feature type="domain" description="Peptidase M16 N-terminal" evidence="5">
    <location>
        <begin position="4"/>
        <end position="141"/>
    </location>
</feature>
<dbReference type="InterPro" id="IPR011765">
    <property type="entry name" value="Pept_M16_N"/>
</dbReference>
<keyword evidence="3" id="KW-0645">Protease</keyword>
<evidence type="ECO:0000259" key="5">
    <source>
        <dbReference type="Pfam" id="PF00675"/>
    </source>
</evidence>
<evidence type="ECO:0000313" key="8">
    <source>
        <dbReference type="Proteomes" id="UP001499951"/>
    </source>
</evidence>
<dbReference type="InterPro" id="IPR050361">
    <property type="entry name" value="MPP/UQCRC_Complex"/>
</dbReference>
<evidence type="ECO:0000259" key="6">
    <source>
        <dbReference type="Pfam" id="PF05193"/>
    </source>
</evidence>
<dbReference type="PROSITE" id="PS00143">
    <property type="entry name" value="INSULINASE"/>
    <property type="match status" value="1"/>
</dbReference>
<dbReference type="PANTHER" id="PTHR11851">
    <property type="entry name" value="METALLOPROTEASE"/>
    <property type="match status" value="1"/>
</dbReference>
<organism evidence="7 8">
    <name type="scientific">Rhizomicrobium electricum</name>
    <dbReference type="NCBI Taxonomy" id="480070"/>
    <lineage>
        <taxon>Bacteria</taxon>
        <taxon>Pseudomonadati</taxon>
        <taxon>Pseudomonadota</taxon>
        <taxon>Alphaproteobacteria</taxon>
        <taxon>Micropepsales</taxon>
        <taxon>Micropepsaceae</taxon>
        <taxon>Rhizomicrobium</taxon>
    </lineage>
</organism>
<proteinExistence type="inferred from homology"/>
<comment type="cofactor">
    <cofactor evidence="1">
        <name>Zn(2+)</name>
        <dbReference type="ChEBI" id="CHEBI:29105"/>
    </cofactor>
</comment>
<dbReference type="InterPro" id="IPR007863">
    <property type="entry name" value="Peptidase_M16_C"/>
</dbReference>
<dbReference type="Pfam" id="PF05193">
    <property type="entry name" value="Peptidase_M16_C"/>
    <property type="match status" value="1"/>
</dbReference>
<evidence type="ECO:0000256" key="2">
    <source>
        <dbReference type="ARBA" id="ARBA00007261"/>
    </source>
</evidence>
<evidence type="ECO:0000256" key="3">
    <source>
        <dbReference type="ARBA" id="ARBA00023049"/>
    </source>
</evidence>
<sequence>MQLESAAVGVWVNAGARNESRNVMGISHMLEHMAFKGTTTRTARDIAEQMESVGGFLNAYTSREQTAFHARVLKADIPLAIDILADILTAPTFESNELERERQVVLQEIGQAKDTPDDIIFDYLQEVSYPDQPMGWPILGDESTVSGFGREDLNAYMRENYRAGSMILIASGAVRHDHMVRLAEEKFGGLALGAPQAPEPARYIGGEMHIGGDLEQAHVAYAFPAVSNLDPDWHVAQVYVTALGGGMSSRLFQEAREKRGLCYSIYAFAQSSKDDGVVGVYTGTGESEVAEIGALVAGEMASLAETATEEEVARAKAQLKSSFLMGLERPSARAEMIAGHILNFDRVLSVQEMTEKLEAVDAAAVRRFGEKVMQTAAPSVATVGPAGKLERYGIFAGRFGLATARAAE</sequence>
<keyword evidence="8" id="KW-1185">Reference proteome</keyword>